<organism evidence="2 3">
    <name type="scientific">Elasticomyces elasticus</name>
    <dbReference type="NCBI Taxonomy" id="574655"/>
    <lineage>
        <taxon>Eukaryota</taxon>
        <taxon>Fungi</taxon>
        <taxon>Dikarya</taxon>
        <taxon>Ascomycota</taxon>
        <taxon>Pezizomycotina</taxon>
        <taxon>Dothideomycetes</taxon>
        <taxon>Dothideomycetidae</taxon>
        <taxon>Mycosphaerellales</taxon>
        <taxon>Teratosphaeriaceae</taxon>
        <taxon>Elasticomyces</taxon>
    </lineage>
</organism>
<name>A0AAN7W635_9PEZI</name>
<dbReference type="InterPro" id="IPR037176">
    <property type="entry name" value="Osmotin/thaumatin-like_sf"/>
</dbReference>
<gene>
    <name evidence="2" type="ORF">LTR97_007194</name>
</gene>
<keyword evidence="1" id="KW-0732">Signal</keyword>
<dbReference type="Proteomes" id="UP001310594">
    <property type="component" value="Unassembled WGS sequence"/>
</dbReference>
<proteinExistence type="predicted"/>
<dbReference type="EMBL" id="JAVRQU010000010">
    <property type="protein sequence ID" value="KAK5698233.1"/>
    <property type="molecule type" value="Genomic_DNA"/>
</dbReference>
<evidence type="ECO:0000256" key="1">
    <source>
        <dbReference type="SAM" id="SignalP"/>
    </source>
</evidence>
<feature type="chain" id="PRO_5042818521" evidence="1">
    <location>
        <begin position="18"/>
        <end position="196"/>
    </location>
</feature>
<feature type="signal peptide" evidence="1">
    <location>
        <begin position="1"/>
        <end position="17"/>
    </location>
</feature>
<evidence type="ECO:0000313" key="2">
    <source>
        <dbReference type="EMBL" id="KAK5698233.1"/>
    </source>
</evidence>
<evidence type="ECO:0000313" key="3">
    <source>
        <dbReference type="Proteomes" id="UP001310594"/>
    </source>
</evidence>
<reference evidence="2" key="1">
    <citation type="submission" date="2023-08" db="EMBL/GenBank/DDBJ databases">
        <title>Black Yeasts Isolated from many extreme environments.</title>
        <authorList>
            <person name="Coleine C."/>
            <person name="Stajich J.E."/>
            <person name="Selbmann L."/>
        </authorList>
    </citation>
    <scope>NUCLEOTIDE SEQUENCE</scope>
    <source>
        <strain evidence="2">CCFEE 5810</strain>
    </source>
</reference>
<dbReference type="SUPFAM" id="SSF49870">
    <property type="entry name" value="Osmotin, thaumatin-like protein"/>
    <property type="match status" value="1"/>
</dbReference>
<sequence length="196" mass="20646">MHAFTIAAASFAALASAVPHAGHSHRHAHKAPALAPRDDSTFDLTVHNNCTGAKSFGLYQVSPAFEMIEMSDPISLEPGESACINAPFSALGMRLSGTADKGCDGQWSAQTLFEFGYSEYNGMTGTAYDLSVMEGSVLEGIAAYPATPLCESKVCSATGCSLAQAWTQPEQEGEGSPADTVCYHGKQAFDVVWCPQ</sequence>
<comment type="caution">
    <text evidence="2">The sequence shown here is derived from an EMBL/GenBank/DDBJ whole genome shotgun (WGS) entry which is preliminary data.</text>
</comment>
<dbReference type="AlphaFoldDB" id="A0AAN7W635"/>
<protein>
    <submittedName>
        <fullName evidence="2">Uncharacterized protein</fullName>
    </submittedName>
</protein>
<accession>A0AAN7W635</accession>